<dbReference type="InterPro" id="IPR026082">
    <property type="entry name" value="ABCA"/>
</dbReference>
<evidence type="ECO:0000256" key="8">
    <source>
        <dbReference type="ARBA" id="ARBA00022989"/>
    </source>
</evidence>
<feature type="domain" description="ABC transporter" evidence="11">
    <location>
        <begin position="472"/>
        <end position="707"/>
    </location>
</feature>
<dbReference type="OrthoDB" id="8061355at2759"/>
<dbReference type="PANTHER" id="PTHR19229">
    <property type="entry name" value="ATP-BINDING CASSETTE TRANSPORTER SUBFAMILY A ABCA"/>
    <property type="match status" value="1"/>
</dbReference>
<feature type="domain" description="ABC transporter" evidence="11">
    <location>
        <begin position="1310"/>
        <end position="1535"/>
    </location>
</feature>
<evidence type="ECO:0000256" key="7">
    <source>
        <dbReference type="ARBA" id="ARBA00022840"/>
    </source>
</evidence>
<evidence type="ECO:0000256" key="1">
    <source>
        <dbReference type="ARBA" id="ARBA00004141"/>
    </source>
</evidence>
<dbReference type="SUPFAM" id="SSF52540">
    <property type="entry name" value="P-loop containing nucleoside triphosphate hydrolases"/>
    <property type="match status" value="2"/>
</dbReference>
<dbReference type="EMBL" id="QGMH01000091">
    <property type="protein sequence ID" value="TVY25589.1"/>
    <property type="molecule type" value="Genomic_DNA"/>
</dbReference>
<evidence type="ECO:0000256" key="10">
    <source>
        <dbReference type="SAM" id="Phobius"/>
    </source>
</evidence>
<dbReference type="Pfam" id="PF12698">
    <property type="entry name" value="ABC2_membrane_3"/>
    <property type="match status" value="2"/>
</dbReference>
<dbReference type="GO" id="GO:0005524">
    <property type="term" value="F:ATP binding"/>
    <property type="evidence" value="ECO:0007669"/>
    <property type="project" value="UniProtKB-KW"/>
</dbReference>
<evidence type="ECO:0000256" key="4">
    <source>
        <dbReference type="ARBA" id="ARBA00022692"/>
    </source>
</evidence>
<dbReference type="PROSITE" id="PS50893">
    <property type="entry name" value="ABC_TRANSPORTER_2"/>
    <property type="match status" value="2"/>
</dbReference>
<dbReference type="InterPro" id="IPR027417">
    <property type="entry name" value="P-loop_NTPase"/>
</dbReference>
<keyword evidence="7 12" id="KW-0067">ATP-binding</keyword>
<accession>A0A8H8QZG3</accession>
<dbReference type="GO" id="GO:0016887">
    <property type="term" value="F:ATP hydrolysis activity"/>
    <property type="evidence" value="ECO:0007669"/>
    <property type="project" value="InterPro"/>
</dbReference>
<dbReference type="GO" id="GO:0016020">
    <property type="term" value="C:membrane"/>
    <property type="evidence" value="ECO:0007669"/>
    <property type="project" value="UniProtKB-SubCell"/>
</dbReference>
<organism evidence="12 13">
    <name type="scientific">Lachnellula hyalina</name>
    <dbReference type="NCBI Taxonomy" id="1316788"/>
    <lineage>
        <taxon>Eukaryota</taxon>
        <taxon>Fungi</taxon>
        <taxon>Dikarya</taxon>
        <taxon>Ascomycota</taxon>
        <taxon>Pezizomycotina</taxon>
        <taxon>Leotiomycetes</taxon>
        <taxon>Helotiales</taxon>
        <taxon>Lachnaceae</taxon>
        <taxon>Lachnellula</taxon>
    </lineage>
</organism>
<feature type="transmembrane region" description="Helical" evidence="10">
    <location>
        <begin position="1094"/>
        <end position="1117"/>
    </location>
</feature>
<dbReference type="GeneID" id="41986417"/>
<evidence type="ECO:0000259" key="11">
    <source>
        <dbReference type="PROSITE" id="PS50893"/>
    </source>
</evidence>
<feature type="transmembrane region" description="Helical" evidence="10">
    <location>
        <begin position="430"/>
        <end position="450"/>
    </location>
</feature>
<feature type="transmembrane region" description="Helical" evidence="10">
    <location>
        <begin position="283"/>
        <end position="306"/>
    </location>
</feature>
<protein>
    <submittedName>
        <fullName evidence="12">ATP-binding cassette sub-family A member 3</fullName>
    </submittedName>
</protein>
<feature type="transmembrane region" description="Helical" evidence="10">
    <location>
        <begin position="237"/>
        <end position="263"/>
    </location>
</feature>
<evidence type="ECO:0000313" key="12">
    <source>
        <dbReference type="EMBL" id="TVY25589.1"/>
    </source>
</evidence>
<evidence type="ECO:0000256" key="6">
    <source>
        <dbReference type="ARBA" id="ARBA00022741"/>
    </source>
</evidence>
<proteinExistence type="inferred from homology"/>
<dbReference type="GO" id="GO:0140359">
    <property type="term" value="F:ABC-type transporter activity"/>
    <property type="evidence" value="ECO:0007669"/>
    <property type="project" value="InterPro"/>
</dbReference>
<reference evidence="12 13" key="1">
    <citation type="submission" date="2018-05" db="EMBL/GenBank/DDBJ databases">
        <title>Genome sequencing and assembly of the regulated plant pathogen Lachnellula willkommii and related sister species for the development of diagnostic species identification markers.</title>
        <authorList>
            <person name="Giroux E."/>
            <person name="Bilodeau G."/>
        </authorList>
    </citation>
    <scope>NUCLEOTIDE SEQUENCE [LARGE SCALE GENOMIC DNA]</scope>
    <source>
        <strain evidence="12 13">CBS 185.66</strain>
    </source>
</reference>
<feature type="transmembrane region" description="Helical" evidence="10">
    <location>
        <begin position="827"/>
        <end position="848"/>
    </location>
</feature>
<keyword evidence="4 10" id="KW-0812">Transmembrane</keyword>
<feature type="transmembrane region" description="Helical" evidence="10">
    <location>
        <begin position="347"/>
        <end position="369"/>
    </location>
</feature>
<keyword evidence="13" id="KW-1185">Reference proteome</keyword>
<evidence type="ECO:0000256" key="3">
    <source>
        <dbReference type="ARBA" id="ARBA00022448"/>
    </source>
</evidence>
<dbReference type="GO" id="GO:0005319">
    <property type="term" value="F:lipid transporter activity"/>
    <property type="evidence" value="ECO:0007669"/>
    <property type="project" value="TreeGrafter"/>
</dbReference>
<feature type="transmembrane region" description="Helical" evidence="10">
    <location>
        <begin position="1054"/>
        <end position="1073"/>
    </location>
</feature>
<comment type="caution">
    <text evidence="12">The sequence shown here is derived from an EMBL/GenBank/DDBJ whole genome shotgun (WGS) entry which is preliminary data.</text>
</comment>
<dbReference type="InterPro" id="IPR017871">
    <property type="entry name" value="ABC_transporter-like_CS"/>
</dbReference>
<keyword evidence="8 10" id="KW-1133">Transmembrane helix</keyword>
<dbReference type="RefSeq" id="XP_031004377.1">
    <property type="nucleotide sequence ID" value="XM_031151159.1"/>
</dbReference>
<dbReference type="InterPro" id="IPR003439">
    <property type="entry name" value="ABC_transporter-like_ATP-bd"/>
</dbReference>
<dbReference type="PROSITE" id="PS00211">
    <property type="entry name" value="ABC_TRANSPORTER_1"/>
    <property type="match status" value="1"/>
</dbReference>
<dbReference type="CDD" id="cd03263">
    <property type="entry name" value="ABC_subfamily_A"/>
    <property type="match status" value="2"/>
</dbReference>
<dbReference type="SMART" id="SM00382">
    <property type="entry name" value="AAA"/>
    <property type="match status" value="2"/>
</dbReference>
<feature type="transmembrane region" description="Helical" evidence="10">
    <location>
        <begin position="318"/>
        <end position="341"/>
    </location>
</feature>
<comment type="similarity">
    <text evidence="2">Belongs to the ABC transporter superfamily. ABCA family.</text>
</comment>
<evidence type="ECO:0000256" key="9">
    <source>
        <dbReference type="ARBA" id="ARBA00023136"/>
    </source>
</evidence>
<gene>
    <name evidence="12" type="primary">ABCA3_1</name>
    <name evidence="12" type="ORF">LHYA1_G006219</name>
</gene>
<dbReference type="InterPro" id="IPR013525">
    <property type="entry name" value="ABC2_TM"/>
</dbReference>
<keyword evidence="9 10" id="KW-0472">Membrane</keyword>
<keyword evidence="3" id="KW-0813">Transport</keyword>
<dbReference type="Proteomes" id="UP000431533">
    <property type="component" value="Unassembled WGS sequence"/>
</dbReference>
<dbReference type="Pfam" id="PF00005">
    <property type="entry name" value="ABC_tran"/>
    <property type="match status" value="2"/>
</dbReference>
<feature type="transmembrane region" description="Helical" evidence="10">
    <location>
        <begin position="1243"/>
        <end position="1261"/>
    </location>
</feature>
<keyword evidence="5" id="KW-0677">Repeat</keyword>
<name>A0A8H8QZG3_9HELO</name>
<comment type="subcellular location">
    <subcellularLocation>
        <location evidence="1">Membrane</location>
        <topology evidence="1">Multi-pass membrane protein</topology>
    </subcellularLocation>
</comment>
<evidence type="ECO:0000256" key="2">
    <source>
        <dbReference type="ARBA" id="ARBA00008869"/>
    </source>
</evidence>
<feature type="transmembrane region" description="Helical" evidence="10">
    <location>
        <begin position="1156"/>
        <end position="1178"/>
    </location>
</feature>
<keyword evidence="6" id="KW-0547">Nucleotide-binding</keyword>
<sequence length="1642" mass="179441">MATSTQRPRWQRIYRQTLTLIYKNFLIFYKTPISLILRALVFPIAVTLIFSFLKHIRESGSSYDDPFGISATSFPVKDLPDAMKVASKQKLAFVRNGVSNETLGPIIDGVLGQSGMDSMQGYSVDDPNDLFYLCQQSTQGTSECFAAVIFLASNDTTVEYSIALDDKLLSGYGYGNYQTDDTVMAKRVLPLQWALDSHIGGFQTVSRPSVQPYGGSHYSSLSSAAAPPTHAEFWLDLVGAFVAPVFILILIGVVYHLATFVATERETSMAELMAAQKVSITPRILSTFISFFAVYFPGFLISSILLTKILFTRTSDILFLWVTLLAGASLIASSHFLASFFAKAQLAGLYTSTLAFALALVTLAASLTSDNPQTQVTALAAIFPPCTYATLIGDVATREYYLRPFSLAPNSTDYTNVDGGEVKYQFMNGYLYVVFFILQIVVYSAAAYGIEHGLWGVSRNFDTIDATSDVAVRCTGLSKTYYGKRPWYWPFMNKGGPVKAVSDLNLEVKKGSVTFLLGPNGGGKTTTLKCTAGMTAMDPGSQLELNEAGLVFGICPQSNVFWDSLTVQEHIKIWRQLKTAAFEDLAVDDDDVLVECDLLGKAGACAKTLSGGQMRKLQLAISFVGGSKVCCIDEASSGLDPLSRRNIWNIIQKGHARRTILVTTHFLDEADVLADHIAILYKGKLVCEGPGTSLKARFGDNYSIRSNNDAEDDNLVWRSPNSAEATRKIIELEELSEDNTFNVVFPTLEQVFLKVTSDSHTVIRDHGGDGIVGEEENETVIDEKVFALEQENARDIDLDIGHSIGLARQISALFNKRYLLLMQKAGWISYAINLIIPIIIAAALVKFVPKFDALQTCATNDQLLHEASSGNYSSPYSAPTFAPLEDGTIPSIYVYTTSNPSGYQSSNTKAILGPTSEWTNTAQDDLYASVVSRYFSNSGSRSATNSTWQTTEALATRAFVNTTDDMIAEISNSTRQSTVPFTIFAPSDESAVMFYKTLEYEEAIGESMIGFSIITNRIANSTKKTGIAKQMIPSIRSMRHAENKVDFRSMPIDVLIALSFIAAASIAVIYPAFEKNNRVRALQYCNGVSPFALWLGYLLFDLQLIVIQAFIVWGILFTGPAAKVWYAPSYILGVFILFGIATYLGTYVLSLFTKKAAFAIAAGIHVLLSAIYLVGYIMNQSFGNSDNLHETYSAIQYAVGLTSPGANLLRALFLANNSFEILCGKYGVADTSNPFAYVRYGSVYANLFIQIIFLITVLGVYEYGSADWIRRNITNRGIPARLHYIVESNNEENAAALAEKNARANKSQILDVSRISKFFGKVFAVENVSFSISQNETLALLGGNGAGKTTVINMIRSELKPDFGSIHLDGVSVQKDPHRVRLNMGVCPQDDAIDNLTVRQTLSFYATVKGLKNVVGNVDKVLKALNIASYQDLSVKALSGGTRRKLSVAIAILGNPRVLLLDEPSTGQDAGAKRVLWKALQDISVNHAILLTTHSMEEAEALATDVAIMGTKMLATGTLTSLQESHGGAYSVRAVRVPGTNAQEVKQVVQERFWGRVANYVDGHGQVSFNLPHDKRALGAIMRVMEGLKGDVVEEEGRVEGSAAGGRELERFIQDYTIQGPTLEEVFMNVARENGDVGIPGV</sequence>
<evidence type="ECO:0000256" key="5">
    <source>
        <dbReference type="ARBA" id="ARBA00022737"/>
    </source>
</evidence>
<dbReference type="InterPro" id="IPR003593">
    <property type="entry name" value="AAA+_ATPase"/>
</dbReference>
<evidence type="ECO:0000313" key="13">
    <source>
        <dbReference type="Proteomes" id="UP000431533"/>
    </source>
</evidence>
<feature type="transmembrane region" description="Helical" evidence="10">
    <location>
        <begin position="1129"/>
        <end position="1149"/>
    </location>
</feature>
<dbReference type="PANTHER" id="PTHR19229:SF36">
    <property type="entry name" value="ATP-BINDING CASSETTE SUB-FAMILY A MEMBER 2"/>
    <property type="match status" value="1"/>
</dbReference>
<dbReference type="Gene3D" id="3.40.50.300">
    <property type="entry name" value="P-loop containing nucleotide triphosphate hydrolases"/>
    <property type="match status" value="2"/>
</dbReference>